<proteinExistence type="predicted"/>
<sequence>MFYNDNDTLSPFSLSVRKQFTKEYFSKEEKSYVLYFYII</sequence>
<dbReference type="EMBL" id="GBXM01088719">
    <property type="protein sequence ID" value="JAH19858.1"/>
    <property type="molecule type" value="Transcribed_RNA"/>
</dbReference>
<protein>
    <submittedName>
        <fullName evidence="1">Uncharacterized protein</fullName>
    </submittedName>
</protein>
<reference evidence="1" key="1">
    <citation type="submission" date="2014-11" db="EMBL/GenBank/DDBJ databases">
        <authorList>
            <person name="Amaro Gonzalez C."/>
        </authorList>
    </citation>
    <scope>NUCLEOTIDE SEQUENCE</scope>
</reference>
<organism evidence="1">
    <name type="scientific">Anguilla anguilla</name>
    <name type="common">European freshwater eel</name>
    <name type="synonym">Muraena anguilla</name>
    <dbReference type="NCBI Taxonomy" id="7936"/>
    <lineage>
        <taxon>Eukaryota</taxon>
        <taxon>Metazoa</taxon>
        <taxon>Chordata</taxon>
        <taxon>Craniata</taxon>
        <taxon>Vertebrata</taxon>
        <taxon>Euteleostomi</taxon>
        <taxon>Actinopterygii</taxon>
        <taxon>Neopterygii</taxon>
        <taxon>Teleostei</taxon>
        <taxon>Anguilliformes</taxon>
        <taxon>Anguillidae</taxon>
        <taxon>Anguilla</taxon>
    </lineage>
</organism>
<evidence type="ECO:0000313" key="1">
    <source>
        <dbReference type="EMBL" id="JAH19858.1"/>
    </source>
</evidence>
<name>A0A0E9QUU5_ANGAN</name>
<accession>A0A0E9QUU5</accession>
<reference evidence="1" key="2">
    <citation type="journal article" date="2015" name="Fish Shellfish Immunol.">
        <title>Early steps in the European eel (Anguilla anguilla)-Vibrio vulnificus interaction in the gills: Role of the RtxA13 toxin.</title>
        <authorList>
            <person name="Callol A."/>
            <person name="Pajuelo D."/>
            <person name="Ebbesson L."/>
            <person name="Teles M."/>
            <person name="MacKenzie S."/>
            <person name="Amaro C."/>
        </authorList>
    </citation>
    <scope>NUCLEOTIDE SEQUENCE</scope>
</reference>
<dbReference type="AlphaFoldDB" id="A0A0E9QUU5"/>